<dbReference type="AlphaFoldDB" id="A0A699JB77"/>
<gene>
    <name evidence="2" type="ORF">Tci_594600</name>
</gene>
<accession>A0A699JB77</accession>
<protein>
    <recommendedName>
        <fullName evidence="3">Reverse transcriptase domain-containing protein</fullName>
    </recommendedName>
</protein>
<feature type="non-terminal residue" evidence="2">
    <location>
        <position position="1"/>
    </location>
</feature>
<name>A0A699JB77_TANCI</name>
<reference evidence="2" key="1">
    <citation type="journal article" date="2019" name="Sci. Rep.">
        <title>Draft genome of Tanacetum cinerariifolium, the natural source of mosquito coil.</title>
        <authorList>
            <person name="Yamashiro T."/>
            <person name="Shiraishi A."/>
            <person name="Satake H."/>
            <person name="Nakayama K."/>
        </authorList>
    </citation>
    <scope>NUCLEOTIDE SEQUENCE</scope>
</reference>
<comment type="caution">
    <text evidence="2">The sequence shown here is derived from an EMBL/GenBank/DDBJ whole genome shotgun (WGS) entry which is preliminary data.</text>
</comment>
<proteinExistence type="predicted"/>
<feature type="region of interest" description="Disordered" evidence="1">
    <location>
        <begin position="1"/>
        <end position="40"/>
    </location>
</feature>
<evidence type="ECO:0000256" key="1">
    <source>
        <dbReference type="SAM" id="MobiDB-lite"/>
    </source>
</evidence>
<evidence type="ECO:0008006" key="3">
    <source>
        <dbReference type="Google" id="ProtNLM"/>
    </source>
</evidence>
<organism evidence="2">
    <name type="scientific">Tanacetum cinerariifolium</name>
    <name type="common">Dalmatian daisy</name>
    <name type="synonym">Chrysanthemum cinerariifolium</name>
    <dbReference type="NCBI Taxonomy" id="118510"/>
    <lineage>
        <taxon>Eukaryota</taxon>
        <taxon>Viridiplantae</taxon>
        <taxon>Streptophyta</taxon>
        <taxon>Embryophyta</taxon>
        <taxon>Tracheophyta</taxon>
        <taxon>Spermatophyta</taxon>
        <taxon>Magnoliopsida</taxon>
        <taxon>eudicotyledons</taxon>
        <taxon>Gunneridae</taxon>
        <taxon>Pentapetalae</taxon>
        <taxon>asterids</taxon>
        <taxon>campanulids</taxon>
        <taxon>Asterales</taxon>
        <taxon>Asteraceae</taxon>
        <taxon>Asteroideae</taxon>
        <taxon>Anthemideae</taxon>
        <taxon>Anthemidinae</taxon>
        <taxon>Tanacetum</taxon>
    </lineage>
</organism>
<sequence length="469" mass="53916">KYTRRTRIAQSSVLPPITDEPASPLGDDSQGEACPTDSGFKVDQDRANIAKTSTLLSDSTTMVTSLAANEGSMQQKLDELTALCTSLQRQQSEMVFRFEAQELEINSLKAIIKLLEDKDRGVAEQSGDDAPIKEGGWMKGRLQLNESVMIQKRWELELEEQMAREDQRMSEQIARDAEVARIHAEKELKLRSKKQKKDYYMAVIKGHAGWKIKGFKGMSFEQIEVKFNTVWKQIEDFILMGLKEEAERLKRKGLRLEQESVKKLKTSEEVLEENELWVELKRMFEPDIEDYLWTHTQNLMHAPVEWKLYNTCGVHHVSTKDQDIFMLIEKDYPLRKGLAIVMIRYKLQVENYSQMANDLILKIHKIASRRIVRNKIHKAFPLPVMEFLLSEEVPTASEESSHCQKKRDATAEKIALLLKSSSNCQSKSYDSYAKREFPLAVYVPTASGRCSHCQKNGDPTARRMEIPLP</sequence>
<evidence type="ECO:0000313" key="2">
    <source>
        <dbReference type="EMBL" id="GFA22628.1"/>
    </source>
</evidence>
<dbReference type="EMBL" id="BKCJ010388664">
    <property type="protein sequence ID" value="GFA22628.1"/>
    <property type="molecule type" value="Genomic_DNA"/>
</dbReference>